<dbReference type="Proteomes" id="UP000243579">
    <property type="component" value="Unassembled WGS sequence"/>
</dbReference>
<comment type="caution">
    <text evidence="2">The sequence shown here is derived from an EMBL/GenBank/DDBJ whole genome shotgun (WGS) entry which is preliminary data.</text>
</comment>
<dbReference type="CDD" id="cd02440">
    <property type="entry name" value="AdoMet_MTases"/>
    <property type="match status" value="1"/>
</dbReference>
<keyword evidence="1" id="KW-0732">Signal</keyword>
<evidence type="ECO:0000313" key="3">
    <source>
        <dbReference type="Proteomes" id="UP000243579"/>
    </source>
</evidence>
<dbReference type="Gene3D" id="3.40.50.150">
    <property type="entry name" value="Vaccinia Virus protein VP39"/>
    <property type="match status" value="1"/>
</dbReference>
<dbReference type="InterPro" id="IPR029063">
    <property type="entry name" value="SAM-dependent_MTases_sf"/>
</dbReference>
<organism evidence="2 3">
    <name type="scientific">Achlya hypogyna</name>
    <name type="common">Oomycete</name>
    <name type="synonym">Protoachlya hypogyna</name>
    <dbReference type="NCBI Taxonomy" id="1202772"/>
    <lineage>
        <taxon>Eukaryota</taxon>
        <taxon>Sar</taxon>
        <taxon>Stramenopiles</taxon>
        <taxon>Oomycota</taxon>
        <taxon>Saprolegniomycetes</taxon>
        <taxon>Saprolegniales</taxon>
        <taxon>Achlyaceae</taxon>
        <taxon>Achlya</taxon>
    </lineage>
</organism>
<evidence type="ECO:0000313" key="2">
    <source>
        <dbReference type="EMBL" id="OQR98618.1"/>
    </source>
</evidence>
<dbReference type="InterPro" id="IPR019410">
    <property type="entry name" value="Methyltransf_16"/>
</dbReference>
<dbReference type="PANTHER" id="PTHR14614:SF109">
    <property type="entry name" value="RIBOSOMAL LYSINE N-METHYLTRANSFERASE 5"/>
    <property type="match status" value="1"/>
</dbReference>
<accession>A0A1V9ZKV6</accession>
<dbReference type="Pfam" id="PF10294">
    <property type="entry name" value="Methyltransf_16"/>
    <property type="match status" value="1"/>
</dbReference>
<dbReference type="OrthoDB" id="407325at2759"/>
<dbReference type="EMBL" id="JNBR01000082">
    <property type="protein sequence ID" value="OQR98618.1"/>
    <property type="molecule type" value="Genomic_DNA"/>
</dbReference>
<protein>
    <recommendedName>
        <fullName evidence="4">Secreted protein</fullName>
    </recommendedName>
</protein>
<feature type="signal peptide" evidence="1">
    <location>
        <begin position="1"/>
        <end position="22"/>
    </location>
</feature>
<gene>
    <name evidence="2" type="ORF">ACHHYP_08348</name>
</gene>
<evidence type="ECO:0008006" key="4">
    <source>
        <dbReference type="Google" id="ProtNLM"/>
    </source>
</evidence>
<keyword evidence="3" id="KW-1185">Reference proteome</keyword>
<name>A0A1V9ZKV6_ACHHY</name>
<dbReference type="STRING" id="1202772.A0A1V9ZKV6"/>
<dbReference type="SUPFAM" id="SSF53335">
    <property type="entry name" value="S-adenosyl-L-methionine-dependent methyltransferases"/>
    <property type="match status" value="1"/>
</dbReference>
<sequence>MRGSSIAKLLIVILVYATCIMASNVLIVEADGVFEGHQRVRVLKSATLETIIAAIGTVLPSTTADISPLIFDAVANAFVPLHSADQVKSHARILIPRQSSVAVAAIASRGFNYDFEAGEMTIHGEPLFIGEVGNTGQGTGLTIWDGSVVLAKYLEGQQAGDAHNVAGLRVLELGAGTGLVGLAAAFCGASSVLLTDLAYTLPNTESNIARNEARLRAKFPDQNVDAAELDWFAPGDMPDVDIILGSDIVWVETLIPALVTTIERLLRPPPMTPATSGATRFMLLSHQTRSTASDNLLFALLANANLRVQPVDVSRVRFPDDDMQRKLRLYEIRP</sequence>
<evidence type="ECO:0000256" key="1">
    <source>
        <dbReference type="SAM" id="SignalP"/>
    </source>
</evidence>
<proteinExistence type="predicted"/>
<dbReference type="AlphaFoldDB" id="A0A1V9ZKV6"/>
<reference evidence="2 3" key="1">
    <citation type="journal article" date="2014" name="Genome Biol. Evol.">
        <title>The secreted proteins of Achlya hypogyna and Thraustotheca clavata identify the ancestral oomycete secretome and reveal gene acquisitions by horizontal gene transfer.</title>
        <authorList>
            <person name="Misner I."/>
            <person name="Blouin N."/>
            <person name="Leonard G."/>
            <person name="Richards T.A."/>
            <person name="Lane C.E."/>
        </authorList>
    </citation>
    <scope>NUCLEOTIDE SEQUENCE [LARGE SCALE GENOMIC DNA]</scope>
    <source>
        <strain evidence="2 3">ATCC 48635</strain>
    </source>
</reference>
<feature type="chain" id="PRO_5013275022" description="Secreted protein" evidence="1">
    <location>
        <begin position="23"/>
        <end position="334"/>
    </location>
</feature>
<dbReference type="PANTHER" id="PTHR14614">
    <property type="entry name" value="HEPATOCELLULAR CARCINOMA-ASSOCIATED ANTIGEN"/>
    <property type="match status" value="1"/>
</dbReference>